<dbReference type="GO" id="GO:0016787">
    <property type="term" value="F:hydrolase activity"/>
    <property type="evidence" value="ECO:0007669"/>
    <property type="project" value="UniProtKB-KW"/>
</dbReference>
<evidence type="ECO:0000313" key="3">
    <source>
        <dbReference type="Proteomes" id="UP001442841"/>
    </source>
</evidence>
<gene>
    <name evidence="2" type="ORF">AADG42_01290</name>
</gene>
<dbReference type="Pfam" id="PF01042">
    <property type="entry name" value="Ribonuc_L-PSP"/>
    <property type="match status" value="1"/>
</dbReference>
<dbReference type="Gene3D" id="3.30.1330.40">
    <property type="entry name" value="RutC-like"/>
    <property type="match status" value="1"/>
</dbReference>
<keyword evidence="3" id="KW-1185">Reference proteome</keyword>
<organism evidence="2 3">
    <name type="scientific">Ammonicoccus fulvus</name>
    <dbReference type="NCBI Taxonomy" id="3138240"/>
    <lineage>
        <taxon>Bacteria</taxon>
        <taxon>Bacillati</taxon>
        <taxon>Actinomycetota</taxon>
        <taxon>Actinomycetes</taxon>
        <taxon>Propionibacteriales</taxon>
        <taxon>Propionibacteriaceae</taxon>
        <taxon>Ammonicoccus</taxon>
    </lineage>
</organism>
<dbReference type="SUPFAM" id="SSF55298">
    <property type="entry name" value="YjgF-like"/>
    <property type="match status" value="1"/>
</dbReference>
<sequence length="129" mass="14031">MRVIETKNAPTHTGPVPQAVESGGWIFVSALFGTTVDEGKIPDTARGEAEQLFANLKAVLEAAGATLENVVQVRIMMRALQQDRPTFNEVWRKQFGDHRPARSAIESSDFGRPGEGARFMIEAVAHLAG</sequence>
<dbReference type="PANTHER" id="PTHR11803:SF58">
    <property type="entry name" value="PROTEIN HMF1-RELATED"/>
    <property type="match status" value="1"/>
</dbReference>
<accession>A0ABZ3FKU0</accession>
<dbReference type="RefSeq" id="WP_425307433.1">
    <property type="nucleotide sequence ID" value="NZ_CP154795.1"/>
</dbReference>
<name>A0ABZ3FKU0_9ACTN</name>
<dbReference type="InterPro" id="IPR006175">
    <property type="entry name" value="YjgF/YER057c/UK114"/>
</dbReference>
<keyword evidence="2" id="KW-0378">Hydrolase</keyword>
<dbReference type="Proteomes" id="UP001442841">
    <property type="component" value="Chromosome"/>
</dbReference>
<protein>
    <submittedName>
        <fullName evidence="2">RidA family protein</fullName>
        <ecNumber evidence="2">3.5.-.-</ecNumber>
    </submittedName>
</protein>
<evidence type="ECO:0000256" key="1">
    <source>
        <dbReference type="ARBA" id="ARBA00010552"/>
    </source>
</evidence>
<dbReference type="EMBL" id="CP154795">
    <property type="protein sequence ID" value="XAN05997.1"/>
    <property type="molecule type" value="Genomic_DNA"/>
</dbReference>
<evidence type="ECO:0000313" key="2">
    <source>
        <dbReference type="EMBL" id="XAN05997.1"/>
    </source>
</evidence>
<dbReference type="PANTHER" id="PTHR11803">
    <property type="entry name" value="2-IMINOBUTANOATE/2-IMINOPROPANOATE DEAMINASE RIDA"/>
    <property type="match status" value="1"/>
</dbReference>
<reference evidence="2 3" key="1">
    <citation type="submission" date="2024-04" db="EMBL/GenBank/DDBJ databases">
        <title>Isolation of an actinomycete strain from pig manure.</title>
        <authorList>
            <person name="Gong T."/>
            <person name="Yu Z."/>
            <person name="An M."/>
            <person name="Wei C."/>
            <person name="Yang W."/>
            <person name="Liu L."/>
        </authorList>
    </citation>
    <scope>NUCLEOTIDE SEQUENCE [LARGE SCALE GENOMIC DNA]</scope>
    <source>
        <strain evidence="2 3">ZF39</strain>
    </source>
</reference>
<proteinExistence type="inferred from homology"/>
<dbReference type="CDD" id="cd00448">
    <property type="entry name" value="YjgF_YER057c_UK114_family"/>
    <property type="match status" value="1"/>
</dbReference>
<dbReference type="InterPro" id="IPR035959">
    <property type="entry name" value="RutC-like_sf"/>
</dbReference>
<comment type="similarity">
    <text evidence="1">Belongs to the RutC family.</text>
</comment>
<dbReference type="EC" id="3.5.-.-" evidence="2"/>